<dbReference type="EMBL" id="MCGE01000004">
    <property type="protein sequence ID" value="ORZ22378.1"/>
    <property type="molecule type" value="Genomic_DNA"/>
</dbReference>
<keyword evidence="4" id="KW-0813">Transport</keyword>
<dbReference type="InterPro" id="IPR016159">
    <property type="entry name" value="Cullin_repeat-like_dom_sf"/>
</dbReference>
<dbReference type="InterPro" id="IPR011993">
    <property type="entry name" value="PH-like_dom_sf"/>
</dbReference>
<evidence type="ECO:0000256" key="2">
    <source>
        <dbReference type="ARBA" id="ARBA00007210"/>
    </source>
</evidence>
<protein>
    <recommendedName>
        <fullName evidence="3">Exocyst complex component EXO84</fullName>
    </recommendedName>
</protein>
<comment type="caution">
    <text evidence="9">The sequence shown here is derived from an EMBL/GenBank/DDBJ whole genome shotgun (WGS) entry which is preliminary data.</text>
</comment>
<dbReference type="PANTHER" id="PTHR21426:SF12">
    <property type="entry name" value="EXOCYST COMPLEX COMPONENT 8"/>
    <property type="match status" value="1"/>
</dbReference>
<dbReference type="Pfam" id="PF08700">
    <property type="entry name" value="VPS51_Exo84_N"/>
    <property type="match status" value="1"/>
</dbReference>
<evidence type="ECO:0000256" key="3">
    <source>
        <dbReference type="ARBA" id="ARBA00021269"/>
    </source>
</evidence>
<proteinExistence type="inferred from homology"/>
<comment type="similarity">
    <text evidence="2">Belongs to the EXO84 family.</text>
</comment>
<dbReference type="GO" id="GO:0015031">
    <property type="term" value="P:protein transport"/>
    <property type="evidence" value="ECO:0007669"/>
    <property type="project" value="UniProtKB-KW"/>
</dbReference>
<dbReference type="InterPro" id="IPR042561">
    <property type="entry name" value="Exo84_C_1"/>
</dbReference>
<dbReference type="Proteomes" id="UP000193560">
    <property type="component" value="Unassembled WGS sequence"/>
</dbReference>
<reference evidence="9 10" key="1">
    <citation type="submission" date="2016-07" db="EMBL/GenBank/DDBJ databases">
        <title>Pervasive Adenine N6-methylation of Active Genes in Fungi.</title>
        <authorList>
            <consortium name="DOE Joint Genome Institute"/>
            <person name="Mondo S.J."/>
            <person name="Dannebaum R.O."/>
            <person name="Kuo R.C."/>
            <person name="Labutti K."/>
            <person name="Haridas S."/>
            <person name="Kuo A."/>
            <person name="Salamov A."/>
            <person name="Ahrendt S.R."/>
            <person name="Lipzen A."/>
            <person name="Sullivan W."/>
            <person name="Andreopoulos W.B."/>
            <person name="Clum A."/>
            <person name="Lindquist E."/>
            <person name="Daum C."/>
            <person name="Ramamoorthy G.K."/>
            <person name="Gryganskyi A."/>
            <person name="Culley D."/>
            <person name="Magnuson J.K."/>
            <person name="James T.Y."/>
            <person name="O'Malley M.A."/>
            <person name="Stajich J.E."/>
            <person name="Spatafora J.W."/>
            <person name="Visel A."/>
            <person name="Grigoriev I.V."/>
        </authorList>
    </citation>
    <scope>NUCLEOTIDE SEQUENCE [LARGE SCALE GENOMIC DNA]</scope>
    <source>
        <strain evidence="9 10">NRRL 1336</strain>
    </source>
</reference>
<dbReference type="Gene3D" id="2.30.29.30">
    <property type="entry name" value="Pleckstrin-homology domain (PH domain)/Phosphotyrosine-binding domain (PTB)"/>
    <property type="match status" value="1"/>
</dbReference>
<evidence type="ECO:0000256" key="5">
    <source>
        <dbReference type="ARBA" id="ARBA00022483"/>
    </source>
</evidence>
<dbReference type="GO" id="GO:0006887">
    <property type="term" value="P:exocytosis"/>
    <property type="evidence" value="ECO:0007669"/>
    <property type="project" value="UniProtKB-KW"/>
</dbReference>
<feature type="compositionally biased region" description="Polar residues" evidence="7">
    <location>
        <begin position="49"/>
        <end position="93"/>
    </location>
</feature>
<dbReference type="Gene3D" id="1.20.58.1220">
    <property type="entry name" value="Exo84p, C-terminal helical domain"/>
    <property type="match status" value="1"/>
</dbReference>
<gene>
    <name evidence="9" type="ORF">BCR42DRAFT_167306</name>
</gene>
<evidence type="ECO:0000256" key="4">
    <source>
        <dbReference type="ARBA" id="ARBA00022448"/>
    </source>
</evidence>
<feature type="domain" description="Exocyst component Exo84 C-terminal" evidence="8">
    <location>
        <begin position="394"/>
        <end position="596"/>
    </location>
</feature>
<dbReference type="GO" id="GO:0006893">
    <property type="term" value="P:Golgi to plasma membrane transport"/>
    <property type="evidence" value="ECO:0007669"/>
    <property type="project" value="TreeGrafter"/>
</dbReference>
<feature type="compositionally biased region" description="Basic and acidic residues" evidence="7">
    <location>
        <begin position="16"/>
        <end position="26"/>
    </location>
</feature>
<comment type="subcellular location">
    <subcellularLocation>
        <location evidence="1">Cytoplasmic vesicle</location>
        <location evidence="1">Secretory vesicle</location>
    </subcellularLocation>
</comment>
<organism evidence="9 10">
    <name type="scientific">Absidia repens</name>
    <dbReference type="NCBI Taxonomy" id="90262"/>
    <lineage>
        <taxon>Eukaryota</taxon>
        <taxon>Fungi</taxon>
        <taxon>Fungi incertae sedis</taxon>
        <taxon>Mucoromycota</taxon>
        <taxon>Mucoromycotina</taxon>
        <taxon>Mucoromycetes</taxon>
        <taxon>Mucorales</taxon>
        <taxon>Cunninghamellaceae</taxon>
        <taxon>Absidia</taxon>
    </lineage>
</organism>
<keyword evidence="10" id="KW-1185">Reference proteome</keyword>
<dbReference type="SUPFAM" id="SSF74788">
    <property type="entry name" value="Cullin repeat-like"/>
    <property type="match status" value="1"/>
</dbReference>
<evidence type="ECO:0000259" key="8">
    <source>
        <dbReference type="Pfam" id="PF16528"/>
    </source>
</evidence>
<dbReference type="OrthoDB" id="642193at2759"/>
<dbReference type="PANTHER" id="PTHR21426">
    <property type="entry name" value="EXOCYST COMPLEX COMPONENT 8"/>
    <property type="match status" value="1"/>
</dbReference>
<evidence type="ECO:0000313" key="10">
    <source>
        <dbReference type="Proteomes" id="UP000193560"/>
    </source>
</evidence>
<evidence type="ECO:0000256" key="7">
    <source>
        <dbReference type="SAM" id="MobiDB-lite"/>
    </source>
</evidence>
<keyword evidence="6" id="KW-0653">Protein transport</keyword>
<evidence type="ECO:0000256" key="1">
    <source>
        <dbReference type="ARBA" id="ARBA00004398"/>
    </source>
</evidence>
<dbReference type="InterPro" id="IPR032403">
    <property type="entry name" value="Exo84_C"/>
</dbReference>
<dbReference type="InterPro" id="IPR042560">
    <property type="entry name" value="Exo84_C_2"/>
</dbReference>
<dbReference type="InterPro" id="IPR033961">
    <property type="entry name" value="Exo84"/>
</dbReference>
<feature type="compositionally biased region" description="Low complexity" evidence="7">
    <location>
        <begin position="30"/>
        <end position="48"/>
    </location>
</feature>
<dbReference type="AlphaFoldDB" id="A0A1X2IUA8"/>
<dbReference type="SUPFAM" id="SSF50729">
    <property type="entry name" value="PH domain-like"/>
    <property type="match status" value="1"/>
</dbReference>
<evidence type="ECO:0000313" key="9">
    <source>
        <dbReference type="EMBL" id="ORZ22378.1"/>
    </source>
</evidence>
<feature type="region of interest" description="Disordered" evidence="7">
    <location>
        <begin position="1"/>
        <end position="97"/>
    </location>
</feature>
<accession>A0A1X2IUA8</accession>
<dbReference type="GO" id="GO:0030133">
    <property type="term" value="C:transport vesicle"/>
    <property type="evidence" value="ECO:0007669"/>
    <property type="project" value="UniProtKB-SubCell"/>
</dbReference>
<evidence type="ECO:0000256" key="6">
    <source>
        <dbReference type="ARBA" id="ARBA00022927"/>
    </source>
</evidence>
<dbReference type="Gene3D" id="1.20.58.1210">
    <property type="entry name" value="Exo84p, N-terminal helical domain"/>
    <property type="match status" value="1"/>
</dbReference>
<dbReference type="STRING" id="90262.A0A1X2IUA8"/>
<dbReference type="GO" id="GO:0000145">
    <property type="term" value="C:exocyst"/>
    <property type="evidence" value="ECO:0007669"/>
    <property type="project" value="InterPro"/>
</dbReference>
<keyword evidence="5" id="KW-0268">Exocytosis</keyword>
<dbReference type="Pfam" id="PF25345">
    <property type="entry name" value="PH_EXO84"/>
    <property type="match status" value="1"/>
</dbReference>
<dbReference type="Pfam" id="PF16528">
    <property type="entry name" value="Exo84_C"/>
    <property type="match status" value="1"/>
</dbReference>
<name>A0A1X2IUA8_9FUNG</name>
<sequence>MKSANVLRKKTVGMDALRRKDKDRQGGKNGSSSNSTSSNSGSSIYSTNHRQNTATSATTSVFSKPSSSPAPTGTRATSSSKPSNSARTSTNMPMASGPITIDLHRFASDNLQPQEVVKQLLGNASEEDIRGFHKSLVEAKQTVGGDLQRNVYRNYTEFVSISKEIANLDGDVMHLKMYLNDVRGIWQGFLATADQVDGNDTTDSEIILPTRKPSDLMSTDMQSVYRSQLTTLWENVEESQKLVKYTPGRHIIREFANFIELDSKTGQTRQHVHIFLLNDCLLVAARKNRSMSTKYKLVAMHCWNILDIRMMERTQSDADGVSIHIGNKAIAFRSERPEENVALLHSFTRLLDDNEINMMEQTPTAHFRDAAKPFNDLKSGQTKDIRINDEDRLWLEQLSDELEVMIALRQFEEAVACIGKARGILSVYSGNPPPLIRDAMDVVAKYSDSLGATICSDLGNPLLTKLQFQRFVDWLLRLDKGEKAREVFLATRSLIIKKRIRQLIFEGDTTTYINELALVVYTLIRNTCEWYRDSFKQNAMSSGFVTWVREQTEIYAEIYKRQVFYQHQLSCQVIADCFKSTLDQCSMLRKVGLDLKFLLEDLFLENTKETVFAYEKKVGVKIDKFVHNDNFTTVSSQNLGPDVRVTSSVVSFYNLLVKFVNDICLIAKLQLYNTVIESVSRLTEHYLRSMLTESQKRDLSRDQRSAALMNVSFVLDNVIPRVSSQFNYHFDRPIPELDSLRARLRELTYRN</sequence>